<feature type="compositionally biased region" description="Basic and acidic residues" evidence="1">
    <location>
        <begin position="59"/>
        <end position="68"/>
    </location>
</feature>
<dbReference type="Proteomes" id="UP001470230">
    <property type="component" value="Unassembled WGS sequence"/>
</dbReference>
<proteinExistence type="predicted"/>
<accession>A0ABR2HMM8</accession>
<feature type="region of interest" description="Disordered" evidence="1">
    <location>
        <begin position="59"/>
        <end position="90"/>
    </location>
</feature>
<sequence length="108" mass="12703">MKSDRMKSDMKSSIDQIKAQTKDDFSNDQAQLKNENNQLINRSEIQPIKDDLNQFKENSNERFSKSQDELNQFKVNSNENLSKSQEENEKLKKQIGQLKVTDMLYENN</sequence>
<reference evidence="2 3" key="1">
    <citation type="submission" date="2024-04" db="EMBL/GenBank/DDBJ databases">
        <title>Tritrichomonas musculus Genome.</title>
        <authorList>
            <person name="Alves-Ferreira E."/>
            <person name="Grigg M."/>
            <person name="Lorenzi H."/>
            <person name="Galac M."/>
        </authorList>
    </citation>
    <scope>NUCLEOTIDE SEQUENCE [LARGE SCALE GENOMIC DNA]</scope>
    <source>
        <strain evidence="2 3">EAF2021</strain>
    </source>
</reference>
<keyword evidence="3" id="KW-1185">Reference proteome</keyword>
<feature type="compositionally biased region" description="Basic and acidic residues" evidence="1">
    <location>
        <begin position="1"/>
        <end position="12"/>
    </location>
</feature>
<name>A0ABR2HMM8_9EUKA</name>
<dbReference type="EMBL" id="JAPFFF010000025">
    <property type="protein sequence ID" value="KAK8849935.1"/>
    <property type="molecule type" value="Genomic_DNA"/>
</dbReference>
<protein>
    <submittedName>
        <fullName evidence="2">Uncharacterized protein</fullName>
    </submittedName>
</protein>
<evidence type="ECO:0000313" key="2">
    <source>
        <dbReference type="EMBL" id="KAK8849935.1"/>
    </source>
</evidence>
<feature type="region of interest" description="Disordered" evidence="1">
    <location>
        <begin position="1"/>
        <end position="29"/>
    </location>
</feature>
<feature type="compositionally biased region" description="Polar residues" evidence="1">
    <location>
        <begin position="69"/>
        <end position="83"/>
    </location>
</feature>
<evidence type="ECO:0000313" key="3">
    <source>
        <dbReference type="Proteomes" id="UP001470230"/>
    </source>
</evidence>
<evidence type="ECO:0000256" key="1">
    <source>
        <dbReference type="SAM" id="MobiDB-lite"/>
    </source>
</evidence>
<gene>
    <name evidence="2" type="ORF">M9Y10_018526</name>
</gene>
<organism evidence="2 3">
    <name type="scientific">Tritrichomonas musculus</name>
    <dbReference type="NCBI Taxonomy" id="1915356"/>
    <lineage>
        <taxon>Eukaryota</taxon>
        <taxon>Metamonada</taxon>
        <taxon>Parabasalia</taxon>
        <taxon>Tritrichomonadida</taxon>
        <taxon>Tritrichomonadidae</taxon>
        <taxon>Tritrichomonas</taxon>
    </lineage>
</organism>
<comment type="caution">
    <text evidence="2">The sequence shown here is derived from an EMBL/GenBank/DDBJ whole genome shotgun (WGS) entry which is preliminary data.</text>
</comment>